<sequence length="433" mass="47569">MRRLSMVVALWGVCSCGAVEAAPAGPLPPRLVAAERSGQLIFLLPETHAGVRSQYDRYFKTVIEPAFVASSLLLSERSSPVQAETSLRYQACPDQQPDEAQVDPALNKALPELLPASYWGVFPPSAPVTGFSRFMRFNLVFEDAYFNPTGRYAPPWQPKPASVLPARVTVGYATRLMLDDPRPFASVDTPASSFQAYCSLAPVQRTALARAALQMRLRQAGHAPPLEQLDKPENAAALERRELEENAARMDASYWQWVQRIGMAVETSNAAADYPAMDQNQLDIERYLVVARNRQWLSRLPQMTAGQRLPFMVLGAAHLPDSAAGPGLLRLLREDGYRLSMVRNHAQLAALLHRLPAPITKASPPADQPWQRTVLEGQCIALPHDQLCAWAGGGTLVNLVDTGTAHQQITVCTTHDSAWGPRHNCATTSVPRQ</sequence>
<dbReference type="Proteomes" id="UP000175989">
    <property type="component" value="Unassembled WGS sequence"/>
</dbReference>
<evidence type="ECO:0000313" key="2">
    <source>
        <dbReference type="EMBL" id="OFA08702.1"/>
    </source>
</evidence>
<keyword evidence="3" id="KW-1185">Reference proteome</keyword>
<dbReference type="OrthoDB" id="8778562at2"/>
<proteinExistence type="predicted"/>
<protein>
    <submittedName>
        <fullName evidence="2">TraB family protein</fullName>
    </submittedName>
</protein>
<evidence type="ECO:0000313" key="3">
    <source>
        <dbReference type="Proteomes" id="UP000175989"/>
    </source>
</evidence>
<dbReference type="EMBL" id="LROM01000043">
    <property type="protein sequence ID" value="OFA08702.1"/>
    <property type="molecule type" value="Genomic_DNA"/>
</dbReference>
<accession>A0A1E7X6V8</accession>
<dbReference type="Pfam" id="PF01963">
    <property type="entry name" value="TraB_PrgY_gumN"/>
    <property type="match status" value="1"/>
</dbReference>
<dbReference type="RefSeq" id="WP_141749405.1">
    <property type="nucleotide sequence ID" value="NZ_LROM01000043.1"/>
</dbReference>
<dbReference type="PROSITE" id="PS51257">
    <property type="entry name" value="PROKAR_LIPOPROTEIN"/>
    <property type="match status" value="1"/>
</dbReference>
<comment type="caution">
    <text evidence="2">The sequence shown here is derived from an EMBL/GenBank/DDBJ whole genome shotgun (WGS) entry which is preliminary data.</text>
</comment>
<dbReference type="AlphaFoldDB" id="A0A1E7X6V8"/>
<reference evidence="3" key="1">
    <citation type="journal article" date="2016" name="Front. Microbiol.">
        <title>Molecular Keys to the Janthinobacterium and Duganella spp. Interaction with the Plant Pathogen Fusarium graminearum.</title>
        <authorList>
            <person name="Haack F.S."/>
            <person name="Poehlein A."/>
            <person name="Kroger C."/>
            <person name="Voigt C.A."/>
            <person name="Piepenbring M."/>
            <person name="Bode H.B."/>
            <person name="Daniel R."/>
            <person name="Schafer W."/>
            <person name="Streit W.R."/>
        </authorList>
    </citation>
    <scope>NUCLEOTIDE SEQUENCE [LARGE SCALE GENOMIC DNA]</scope>
    <source>
        <strain evidence="3">T54</strain>
    </source>
</reference>
<organism evidence="2 3">
    <name type="scientific">Duganella phyllosphaerae</name>
    <dbReference type="NCBI Taxonomy" id="762836"/>
    <lineage>
        <taxon>Bacteria</taxon>
        <taxon>Pseudomonadati</taxon>
        <taxon>Pseudomonadota</taxon>
        <taxon>Betaproteobacteria</taxon>
        <taxon>Burkholderiales</taxon>
        <taxon>Oxalobacteraceae</taxon>
        <taxon>Telluria group</taxon>
        <taxon>Duganella</taxon>
    </lineage>
</organism>
<dbReference type="PATRIC" id="fig|762836.4.peg.630"/>
<feature type="signal peptide" evidence="1">
    <location>
        <begin position="1"/>
        <end position="21"/>
    </location>
</feature>
<name>A0A1E7X6V8_9BURK</name>
<evidence type="ECO:0000256" key="1">
    <source>
        <dbReference type="SAM" id="SignalP"/>
    </source>
</evidence>
<keyword evidence="1" id="KW-0732">Signal</keyword>
<dbReference type="InterPro" id="IPR002816">
    <property type="entry name" value="TraB/PrgY/GumN_fam"/>
</dbReference>
<gene>
    <name evidence="2" type="ORF">DUPY_05950</name>
</gene>
<feature type="chain" id="PRO_5009208489" evidence="1">
    <location>
        <begin position="22"/>
        <end position="433"/>
    </location>
</feature>